<organism evidence="1">
    <name type="scientific">bioreactor metagenome</name>
    <dbReference type="NCBI Taxonomy" id="1076179"/>
    <lineage>
        <taxon>unclassified sequences</taxon>
        <taxon>metagenomes</taxon>
        <taxon>ecological metagenomes</taxon>
    </lineage>
</organism>
<dbReference type="NCBIfam" id="TIGR00741">
    <property type="entry name" value="yfiA"/>
    <property type="match status" value="1"/>
</dbReference>
<comment type="caution">
    <text evidence="1">The sequence shown here is derived from an EMBL/GenBank/DDBJ whole genome shotgun (WGS) entry which is preliminary data.</text>
</comment>
<dbReference type="EMBL" id="VSSQ01003423">
    <property type="protein sequence ID" value="MPM20617.1"/>
    <property type="molecule type" value="Genomic_DNA"/>
</dbReference>
<sequence>MKISISSVKFKADKKLEDFIHEKITKLAVNYDNLISGEVTLRLDNSADQQNKIAEIRLNIPGNDLFAKKQCKTFEEATDSALDALKKQLVKHKEKIHP</sequence>
<reference evidence="1" key="1">
    <citation type="submission" date="2019-08" db="EMBL/GenBank/DDBJ databases">
        <authorList>
            <person name="Kucharzyk K."/>
            <person name="Murdoch R.W."/>
            <person name="Higgins S."/>
            <person name="Loffler F."/>
        </authorList>
    </citation>
    <scope>NUCLEOTIDE SEQUENCE</scope>
</reference>
<dbReference type="CDD" id="cd00552">
    <property type="entry name" value="RaiA"/>
    <property type="match status" value="1"/>
</dbReference>
<evidence type="ECO:0008006" key="2">
    <source>
        <dbReference type="Google" id="ProtNLM"/>
    </source>
</evidence>
<dbReference type="InterPro" id="IPR003489">
    <property type="entry name" value="RHF/RaiA"/>
</dbReference>
<dbReference type="Pfam" id="PF02482">
    <property type="entry name" value="Ribosomal_S30AE"/>
    <property type="match status" value="1"/>
</dbReference>
<name>A0A644XXG5_9ZZZZ</name>
<dbReference type="SUPFAM" id="SSF69754">
    <property type="entry name" value="Ribosome binding protein Y (YfiA homologue)"/>
    <property type="match status" value="1"/>
</dbReference>
<protein>
    <recommendedName>
        <fullName evidence="2">Ribosome hibernation promotion factor</fullName>
    </recommendedName>
</protein>
<dbReference type="AlphaFoldDB" id="A0A644XXG5"/>
<dbReference type="InterPro" id="IPR036567">
    <property type="entry name" value="RHF-like"/>
</dbReference>
<dbReference type="Gene3D" id="3.30.160.100">
    <property type="entry name" value="Ribosome hibernation promotion factor-like"/>
    <property type="match status" value="1"/>
</dbReference>
<evidence type="ECO:0000313" key="1">
    <source>
        <dbReference type="EMBL" id="MPM20617.1"/>
    </source>
</evidence>
<accession>A0A644XXG5</accession>
<gene>
    <name evidence="1" type="ORF">SDC9_67048</name>
</gene>
<proteinExistence type="predicted"/>